<feature type="compositionally biased region" description="Low complexity" evidence="9">
    <location>
        <begin position="578"/>
        <end position="595"/>
    </location>
</feature>
<keyword evidence="4" id="KW-0479">Metal-binding</keyword>
<keyword evidence="5" id="KW-0677">Repeat</keyword>
<feature type="compositionally biased region" description="Polar residues" evidence="9">
    <location>
        <begin position="317"/>
        <end position="327"/>
    </location>
</feature>
<organism evidence="10 11">
    <name type="scientific">Elysia marginata</name>
    <dbReference type="NCBI Taxonomy" id="1093978"/>
    <lineage>
        <taxon>Eukaryota</taxon>
        <taxon>Metazoa</taxon>
        <taxon>Spiralia</taxon>
        <taxon>Lophotrochozoa</taxon>
        <taxon>Mollusca</taxon>
        <taxon>Gastropoda</taxon>
        <taxon>Heterobranchia</taxon>
        <taxon>Euthyneura</taxon>
        <taxon>Panpulmonata</taxon>
        <taxon>Sacoglossa</taxon>
        <taxon>Placobranchoidea</taxon>
        <taxon>Plakobranchidae</taxon>
        <taxon>Elysia</taxon>
    </lineage>
</organism>
<name>A0AAV4GP33_9GAST</name>
<dbReference type="EMBL" id="BMAT01008550">
    <property type="protein sequence ID" value="GFR87552.1"/>
    <property type="molecule type" value="Genomic_DNA"/>
</dbReference>
<dbReference type="PANTHER" id="PTHR14738">
    <property type="entry name" value="ZINC FINGER CCCH DOMAIN-CONTAINING PROTEIN 14"/>
    <property type="match status" value="1"/>
</dbReference>
<evidence type="ECO:0000256" key="3">
    <source>
        <dbReference type="ARBA" id="ARBA00015071"/>
    </source>
</evidence>
<feature type="compositionally biased region" description="Basic and acidic residues" evidence="9">
    <location>
        <begin position="161"/>
        <end position="173"/>
    </location>
</feature>
<dbReference type="GO" id="GO:0008270">
    <property type="term" value="F:zinc ion binding"/>
    <property type="evidence" value="ECO:0007669"/>
    <property type="project" value="UniProtKB-KW"/>
</dbReference>
<feature type="region of interest" description="Disordered" evidence="9">
    <location>
        <begin position="222"/>
        <end position="280"/>
    </location>
</feature>
<evidence type="ECO:0000256" key="7">
    <source>
        <dbReference type="ARBA" id="ARBA00022833"/>
    </source>
</evidence>
<dbReference type="GO" id="GO:0005737">
    <property type="term" value="C:cytoplasm"/>
    <property type="evidence" value="ECO:0007669"/>
    <property type="project" value="TreeGrafter"/>
</dbReference>
<keyword evidence="11" id="KW-1185">Reference proteome</keyword>
<comment type="caution">
    <text evidence="10">The sequence shown here is derived from an EMBL/GenBank/DDBJ whole genome shotgun (WGS) entry which is preliminary data.</text>
</comment>
<evidence type="ECO:0000313" key="10">
    <source>
        <dbReference type="EMBL" id="GFR87552.1"/>
    </source>
</evidence>
<feature type="compositionally biased region" description="Low complexity" evidence="9">
    <location>
        <begin position="513"/>
        <end position="525"/>
    </location>
</feature>
<dbReference type="PANTHER" id="PTHR14738:SF29">
    <property type="entry name" value="ZINC FINGER CCCH DOMAIN-CONTAINING PROTEIN 14"/>
    <property type="match status" value="1"/>
</dbReference>
<keyword evidence="7" id="KW-0862">Zinc</keyword>
<evidence type="ECO:0000256" key="9">
    <source>
        <dbReference type="SAM" id="MobiDB-lite"/>
    </source>
</evidence>
<sequence>MEVGTEISQKIRSAIKAKLMELGAYVDDELPDYIMVMVANKKNKSQMKSDLSLFLGANTDTFTSWLHGLLGKLQTITVESGKDKTEKSKNKEKKKAKSGPGGLKSKTDLSKSKKLGKEKSRKRKSSRDGVEDAPKAKSAMSESVENETTSNETQNSSQSKNGDKNQETGHKDEDESEKESLQVTDDQSEAIEASNHKQTHVHEEFEDVRQLLVAATPGDDLAKELDATEEEISTKKSGIQSQDVDAPNKISQKKAVTSSFSGDSQREQNTITRRKVPSSVVAAVSREDDEEYDPFNPAVGNVASVVKVTSRKASFPPSMQANRQESTGDVPLSSDHGADPDLSQNFKEFDEIKNKAQQTVDLEVVKQALSEVLEKFQYSGKQDEIGCFVGFVERTLRQFDHVAFIQAKTKILQLFSSFDSKYCSPSGQFSRTVNNKSLNGEDKALKSILTSNTSDSKFGDVPCTLPGTKVAVNEFEGPERIIFSSKSTKSPMLTSSEQGSEFYRSFVSSILKPSSQQSSSEGNSSTNQDGSNTPTQPLVSSTRLEVESPRAGLASSSHRSKALAPLSSTSTIKLTHAPSPSSTSSPSISQSAIIPKVPGMDPGFHRLRSQILVDSLHVRRRPDSSSSSPSTSLLQHAWRRRQTGDKHEGDSVIGEGGTSSPASQSPPHYSCEALKGLAKNLRVTIINRQAKGLEESSSGEDSSSDEDSDEEEDEEDSSDENKELQDAKDNHEKIGDLSNKEK</sequence>
<dbReference type="Proteomes" id="UP000762676">
    <property type="component" value="Unassembled WGS sequence"/>
</dbReference>
<dbReference type="GO" id="GO:0043488">
    <property type="term" value="P:regulation of mRNA stability"/>
    <property type="evidence" value="ECO:0007669"/>
    <property type="project" value="InterPro"/>
</dbReference>
<dbReference type="Gene3D" id="1.20.1390.10">
    <property type="entry name" value="PWI domain"/>
    <property type="match status" value="1"/>
</dbReference>
<comment type="similarity">
    <text evidence="2">Belongs to the ZC3H14 family.</text>
</comment>
<feature type="compositionally biased region" description="Acidic residues" evidence="9">
    <location>
        <begin position="702"/>
        <end position="718"/>
    </location>
</feature>
<dbReference type="InterPro" id="IPR040366">
    <property type="entry name" value="Nab2/ZC3H14"/>
</dbReference>
<feature type="compositionally biased region" description="Basic and acidic residues" evidence="9">
    <location>
        <begin position="719"/>
        <end position="742"/>
    </location>
</feature>
<evidence type="ECO:0000256" key="4">
    <source>
        <dbReference type="ARBA" id="ARBA00022723"/>
    </source>
</evidence>
<dbReference type="GO" id="GO:0005634">
    <property type="term" value="C:nucleus"/>
    <property type="evidence" value="ECO:0007669"/>
    <property type="project" value="UniProtKB-SubCell"/>
</dbReference>
<feature type="compositionally biased region" description="Low complexity" evidence="9">
    <location>
        <begin position="141"/>
        <end position="159"/>
    </location>
</feature>
<feature type="region of interest" description="Disordered" evidence="9">
    <location>
        <begin position="513"/>
        <end position="601"/>
    </location>
</feature>
<feature type="region of interest" description="Disordered" evidence="9">
    <location>
        <begin position="314"/>
        <end position="337"/>
    </location>
</feature>
<proteinExistence type="inferred from homology"/>
<dbReference type="GO" id="GO:0008143">
    <property type="term" value="F:poly(A) binding"/>
    <property type="evidence" value="ECO:0007669"/>
    <property type="project" value="InterPro"/>
</dbReference>
<feature type="compositionally biased region" description="Basic and acidic residues" evidence="9">
    <location>
        <begin position="80"/>
        <end position="89"/>
    </location>
</feature>
<feature type="compositionally biased region" description="Basic and acidic residues" evidence="9">
    <location>
        <begin position="105"/>
        <end position="118"/>
    </location>
</feature>
<evidence type="ECO:0000256" key="5">
    <source>
        <dbReference type="ARBA" id="ARBA00022737"/>
    </source>
</evidence>
<keyword evidence="8" id="KW-0539">Nucleus</keyword>
<accession>A0AAV4GP33</accession>
<comment type="subcellular location">
    <subcellularLocation>
        <location evidence="1">Nucleus</location>
    </subcellularLocation>
</comment>
<evidence type="ECO:0000313" key="11">
    <source>
        <dbReference type="Proteomes" id="UP000762676"/>
    </source>
</evidence>
<feature type="compositionally biased region" description="Polar residues" evidence="9">
    <location>
        <begin position="526"/>
        <end position="543"/>
    </location>
</feature>
<evidence type="ECO:0000256" key="8">
    <source>
        <dbReference type="ARBA" id="ARBA00023242"/>
    </source>
</evidence>
<evidence type="ECO:0000256" key="1">
    <source>
        <dbReference type="ARBA" id="ARBA00004123"/>
    </source>
</evidence>
<feature type="region of interest" description="Disordered" evidence="9">
    <location>
        <begin position="689"/>
        <end position="742"/>
    </location>
</feature>
<feature type="region of interest" description="Disordered" evidence="9">
    <location>
        <begin position="618"/>
        <end position="671"/>
    </location>
</feature>
<protein>
    <recommendedName>
        <fullName evidence="3">Zinc finger CCCH domain-containing protein 14</fullName>
    </recommendedName>
</protein>
<evidence type="ECO:0000256" key="6">
    <source>
        <dbReference type="ARBA" id="ARBA00022771"/>
    </source>
</evidence>
<feature type="compositionally biased region" description="Polar residues" evidence="9">
    <location>
        <begin position="658"/>
        <end position="667"/>
    </location>
</feature>
<dbReference type="AlphaFoldDB" id="A0AAV4GP33"/>
<feature type="compositionally biased region" description="Polar residues" evidence="9">
    <location>
        <begin position="254"/>
        <end position="271"/>
    </location>
</feature>
<keyword evidence="6" id="KW-0863">Zinc-finger</keyword>
<feature type="region of interest" description="Disordered" evidence="9">
    <location>
        <begin position="80"/>
        <end position="203"/>
    </location>
</feature>
<gene>
    <name evidence="10" type="ORF">ElyMa_004226200</name>
</gene>
<evidence type="ECO:0000256" key="2">
    <source>
        <dbReference type="ARBA" id="ARBA00008423"/>
    </source>
</evidence>
<feature type="compositionally biased region" description="Basic and acidic residues" evidence="9">
    <location>
        <begin position="126"/>
        <end position="135"/>
    </location>
</feature>
<reference evidence="10 11" key="1">
    <citation type="journal article" date="2021" name="Elife">
        <title>Chloroplast acquisition without the gene transfer in kleptoplastic sea slugs, Plakobranchus ocellatus.</title>
        <authorList>
            <person name="Maeda T."/>
            <person name="Takahashi S."/>
            <person name="Yoshida T."/>
            <person name="Shimamura S."/>
            <person name="Takaki Y."/>
            <person name="Nagai Y."/>
            <person name="Toyoda A."/>
            <person name="Suzuki Y."/>
            <person name="Arimoto A."/>
            <person name="Ishii H."/>
            <person name="Satoh N."/>
            <person name="Nishiyama T."/>
            <person name="Hasebe M."/>
            <person name="Maruyama T."/>
            <person name="Minagawa J."/>
            <person name="Obokata J."/>
            <person name="Shigenobu S."/>
        </authorList>
    </citation>
    <scope>NUCLEOTIDE SEQUENCE [LARGE SCALE GENOMIC DNA]</scope>
</reference>